<accession>A0ABY9Y672</accession>
<dbReference type="Proteomes" id="UP001303407">
    <property type="component" value="Chromosome"/>
</dbReference>
<proteinExistence type="predicted"/>
<sequence length="606" mass="66343">MKRDITYKIILALCFFFVCVSNLSAQKLLRKISLKQQIENSSLVVEGEVISKKSFWNEDNGKIYTSNIIKVYKVFKGELFNTIEVITRGGTIGMQSQLIVPNLKLNKGDLGIFTLHKNNVISSNKVSDKNKFTVYSSLQGFYKYNLNKGTVMHPFKSGKSTSNSLYDDIKLYTKTEYTELSNLSTQKTFSKTSQTLVPSAISFSPTTITAGTKSIITITIPDGSTGDFGIDKGKVSFSNGDDGGDTFIDALDTQVTWSASSITVEVPSGAGTGKIMVADNASNSIISTEDLTIPYSEINGEFEVPSNSGNIYAYQTRHVNNDGSGGYIFNMQTSFNANTAAKTSFLTALDTWRCETGVNFTIGNTVSNDSNGVNIIRFDVGSELPEGTLGEASYSFSGCGFTAEDFEVFTAEIDIVFDDGEDWYYGVGGQGAKIDFESVALHELGHAHQLAHVIDNSPFVNNGNDVMHYAIGLSEQQRILSVNNITAANDVQSRSESSFPSNFSCFDTKSPMVTYSCPLNVEDKELNKAISIYPNPSSGQFYIKNESFINLEKVVIYDVSGRLISNINISNSSRIQTITLTGISKGIYIVNIHSDNSMITKKIVFE</sequence>
<keyword evidence="2" id="KW-0479">Metal-binding</keyword>
<feature type="domain" description="Peptidase M10 metallopeptidase" evidence="6">
    <location>
        <begin position="333"/>
        <end position="457"/>
    </location>
</feature>
<feature type="domain" description="Secretion system C-terminal sorting" evidence="7">
    <location>
        <begin position="532"/>
        <end position="604"/>
    </location>
</feature>
<dbReference type="Pfam" id="PF00413">
    <property type="entry name" value="Peptidase_M10"/>
    <property type="match status" value="1"/>
</dbReference>
<reference evidence="8 9" key="1">
    <citation type="submission" date="2023-09" db="EMBL/GenBank/DDBJ databases">
        <title>Thalassobella suaedae gen. nov., sp. nov., a marine bacterium of the family Flavobacteriaceae isolated from a halophyte Suaeda japonica.</title>
        <authorList>
            <person name="Lee S.Y."/>
            <person name="Hwang C.Y."/>
        </authorList>
    </citation>
    <scope>NUCLEOTIDE SEQUENCE [LARGE SCALE GENOMIC DNA]</scope>
    <source>
        <strain evidence="8 9">HL-DH10</strain>
    </source>
</reference>
<name>A0ABY9Y672_9FLAO</name>
<evidence type="ECO:0000313" key="8">
    <source>
        <dbReference type="EMBL" id="WNH13751.1"/>
    </source>
</evidence>
<keyword evidence="3" id="KW-0732">Signal</keyword>
<evidence type="ECO:0000313" key="9">
    <source>
        <dbReference type="Proteomes" id="UP001303407"/>
    </source>
</evidence>
<dbReference type="Pfam" id="PF18962">
    <property type="entry name" value="Por_Secre_tail"/>
    <property type="match status" value="1"/>
</dbReference>
<evidence type="ECO:0000256" key="5">
    <source>
        <dbReference type="ARBA" id="ARBA00022833"/>
    </source>
</evidence>
<dbReference type="Gene3D" id="3.40.390.10">
    <property type="entry name" value="Collagenase (Catalytic Domain)"/>
    <property type="match status" value="1"/>
</dbReference>
<keyword evidence="4" id="KW-0378">Hydrolase</keyword>
<protein>
    <submittedName>
        <fullName evidence="8">T9SS type A sorting domain-containing protein</fullName>
    </submittedName>
</protein>
<keyword evidence="1" id="KW-0645">Protease</keyword>
<dbReference type="InterPro" id="IPR001818">
    <property type="entry name" value="Pept_M10_metallopeptidase"/>
</dbReference>
<dbReference type="NCBIfam" id="TIGR04183">
    <property type="entry name" value="Por_Secre_tail"/>
    <property type="match status" value="1"/>
</dbReference>
<gene>
    <name evidence="8" type="ORF">RHP49_05710</name>
</gene>
<evidence type="ECO:0000259" key="6">
    <source>
        <dbReference type="Pfam" id="PF00413"/>
    </source>
</evidence>
<evidence type="ECO:0000256" key="3">
    <source>
        <dbReference type="ARBA" id="ARBA00022729"/>
    </source>
</evidence>
<dbReference type="EMBL" id="CP134536">
    <property type="protein sequence ID" value="WNH13751.1"/>
    <property type="molecule type" value="Genomic_DNA"/>
</dbReference>
<evidence type="ECO:0000256" key="4">
    <source>
        <dbReference type="ARBA" id="ARBA00022801"/>
    </source>
</evidence>
<organism evidence="8 9">
    <name type="scientific">Thalassobellus suaedae</name>
    <dbReference type="NCBI Taxonomy" id="3074124"/>
    <lineage>
        <taxon>Bacteria</taxon>
        <taxon>Pseudomonadati</taxon>
        <taxon>Bacteroidota</taxon>
        <taxon>Flavobacteriia</taxon>
        <taxon>Flavobacteriales</taxon>
        <taxon>Flavobacteriaceae</taxon>
        <taxon>Thalassobellus</taxon>
    </lineage>
</organism>
<keyword evidence="5" id="KW-0862">Zinc</keyword>
<dbReference type="InterPro" id="IPR026444">
    <property type="entry name" value="Secre_tail"/>
</dbReference>
<keyword evidence="9" id="KW-1185">Reference proteome</keyword>
<dbReference type="RefSeq" id="WP_415863730.1">
    <property type="nucleotide sequence ID" value="NZ_CP134536.1"/>
</dbReference>
<dbReference type="InterPro" id="IPR013783">
    <property type="entry name" value="Ig-like_fold"/>
</dbReference>
<dbReference type="InterPro" id="IPR024079">
    <property type="entry name" value="MetalloPept_cat_dom_sf"/>
</dbReference>
<dbReference type="SUPFAM" id="SSF55486">
    <property type="entry name" value="Metalloproteases ('zincins'), catalytic domain"/>
    <property type="match status" value="1"/>
</dbReference>
<evidence type="ECO:0000256" key="1">
    <source>
        <dbReference type="ARBA" id="ARBA00022670"/>
    </source>
</evidence>
<dbReference type="Gene3D" id="2.60.40.10">
    <property type="entry name" value="Immunoglobulins"/>
    <property type="match status" value="1"/>
</dbReference>
<evidence type="ECO:0000259" key="7">
    <source>
        <dbReference type="Pfam" id="PF18962"/>
    </source>
</evidence>
<evidence type="ECO:0000256" key="2">
    <source>
        <dbReference type="ARBA" id="ARBA00022723"/>
    </source>
</evidence>